<dbReference type="EMBL" id="HACM01006769">
    <property type="protein sequence ID" value="CRZ07211.1"/>
    <property type="molecule type" value="Transcribed_RNA"/>
</dbReference>
<dbReference type="AlphaFoldDB" id="A0A0H5QZS7"/>
<evidence type="ECO:0000313" key="1">
    <source>
        <dbReference type="EMBL" id="CRZ07211.1"/>
    </source>
</evidence>
<dbReference type="EMBL" id="HACM01006770">
    <property type="protein sequence ID" value="CRZ07212.1"/>
    <property type="molecule type" value="Transcribed_RNA"/>
</dbReference>
<protein>
    <submittedName>
        <fullName evidence="1">Uncharacterized protein</fullName>
    </submittedName>
</protein>
<accession>A0A0H5QZS7</accession>
<name>A0A0H5QZS7_9EUKA</name>
<sequence length="132" mass="14958">MAYETSFMLPLVRVSSAVEFQMSKILAKGIGWLKHRSHEIDVKLDYPELPTTFVLDLRGLYCEDNDSLFGHERDEIRNEKRNSDLRVAVIRSGRGVPCIHHAESCTHTLPDSCLTDSTPLASRQPSNIYQSP</sequence>
<reference evidence="1" key="1">
    <citation type="submission" date="2015-04" db="EMBL/GenBank/DDBJ databases">
        <title>The genome sequence of the plant pathogenic Rhizarian Plasmodiophora brassicae reveals insights in its biotrophic life cycle and the origin of chitin synthesis.</title>
        <authorList>
            <person name="Schwelm A."/>
            <person name="Fogelqvist J."/>
            <person name="Knaust A."/>
            <person name="Julke S."/>
            <person name="Lilja T."/>
            <person name="Dhandapani V."/>
            <person name="Bonilla-Rosso G."/>
            <person name="Karlsson M."/>
            <person name="Shevchenko A."/>
            <person name="Choi S.R."/>
            <person name="Kim H.G."/>
            <person name="Park J.Y."/>
            <person name="Lim Y.P."/>
            <person name="Ludwig-Muller J."/>
            <person name="Dixelius C."/>
        </authorList>
    </citation>
    <scope>NUCLEOTIDE SEQUENCE</scope>
    <source>
        <tissue evidence="1">Potato root galls</tissue>
    </source>
</reference>
<proteinExistence type="predicted"/>
<organism evidence="1">
    <name type="scientific">Spongospora subterranea</name>
    <dbReference type="NCBI Taxonomy" id="70186"/>
    <lineage>
        <taxon>Eukaryota</taxon>
        <taxon>Sar</taxon>
        <taxon>Rhizaria</taxon>
        <taxon>Endomyxa</taxon>
        <taxon>Phytomyxea</taxon>
        <taxon>Plasmodiophorida</taxon>
        <taxon>Plasmodiophoridae</taxon>
        <taxon>Spongospora</taxon>
    </lineage>
</organism>